<organism evidence="1 2">
    <name type="scientific">Plasmopara halstedii</name>
    <name type="common">Downy mildew of sunflower</name>
    <dbReference type="NCBI Taxonomy" id="4781"/>
    <lineage>
        <taxon>Eukaryota</taxon>
        <taxon>Sar</taxon>
        <taxon>Stramenopiles</taxon>
        <taxon>Oomycota</taxon>
        <taxon>Peronosporomycetes</taxon>
        <taxon>Peronosporales</taxon>
        <taxon>Peronosporaceae</taxon>
        <taxon>Plasmopara</taxon>
    </lineage>
</organism>
<proteinExistence type="predicted"/>
<protein>
    <submittedName>
        <fullName evidence="1">Uncharacterized protein</fullName>
    </submittedName>
</protein>
<evidence type="ECO:0000313" key="1">
    <source>
        <dbReference type="EMBL" id="CEG47663.1"/>
    </source>
</evidence>
<evidence type="ECO:0000313" key="2">
    <source>
        <dbReference type="Proteomes" id="UP000054928"/>
    </source>
</evidence>
<dbReference type="GeneID" id="36399866"/>
<dbReference type="EMBL" id="CCYD01002664">
    <property type="protein sequence ID" value="CEG47663.1"/>
    <property type="molecule type" value="Genomic_DNA"/>
</dbReference>
<dbReference type="Proteomes" id="UP000054928">
    <property type="component" value="Unassembled WGS sequence"/>
</dbReference>
<dbReference type="RefSeq" id="XP_024584032.1">
    <property type="nucleotide sequence ID" value="XM_024718654.1"/>
</dbReference>
<sequence length="60" mass="6516">MTYTAIPCPAACSKQNNNAFDKEQVVVEPQGNTGVGNCKTLQRTKSLPHAFVFVASSLFR</sequence>
<name>A0A0P1B163_PLAHL</name>
<reference evidence="2" key="1">
    <citation type="submission" date="2014-09" db="EMBL/GenBank/DDBJ databases">
        <authorList>
            <person name="Sharma Rahul"/>
            <person name="Thines Marco"/>
        </authorList>
    </citation>
    <scope>NUCLEOTIDE SEQUENCE [LARGE SCALE GENOMIC DNA]</scope>
</reference>
<accession>A0A0P1B163</accession>
<dbReference type="AlphaFoldDB" id="A0A0P1B163"/>
<keyword evidence="2" id="KW-1185">Reference proteome</keyword>